<comment type="caution">
    <text evidence="2">The sequence shown here is derived from an EMBL/GenBank/DDBJ whole genome shotgun (WGS) entry which is preliminary data.</text>
</comment>
<gene>
    <name evidence="2" type="ORF">DPMN_039346</name>
</gene>
<keyword evidence="3" id="KW-1185">Reference proteome</keyword>
<feature type="region of interest" description="Disordered" evidence="1">
    <location>
        <begin position="42"/>
        <end position="64"/>
    </location>
</feature>
<evidence type="ECO:0000313" key="2">
    <source>
        <dbReference type="EMBL" id="KAH3876066.1"/>
    </source>
</evidence>
<dbReference type="Proteomes" id="UP000828390">
    <property type="component" value="Unassembled WGS sequence"/>
</dbReference>
<name>A0A9D4MH13_DREPO</name>
<dbReference type="EMBL" id="JAIWYP010000002">
    <property type="protein sequence ID" value="KAH3876066.1"/>
    <property type="molecule type" value="Genomic_DNA"/>
</dbReference>
<reference evidence="2" key="2">
    <citation type="submission" date="2020-11" db="EMBL/GenBank/DDBJ databases">
        <authorList>
            <person name="McCartney M.A."/>
            <person name="Auch B."/>
            <person name="Kono T."/>
            <person name="Mallez S."/>
            <person name="Becker A."/>
            <person name="Gohl D.M."/>
            <person name="Silverstein K.A.T."/>
            <person name="Koren S."/>
            <person name="Bechman K.B."/>
            <person name="Herman A."/>
            <person name="Abrahante J.E."/>
            <person name="Garbe J."/>
        </authorList>
    </citation>
    <scope>NUCLEOTIDE SEQUENCE</scope>
    <source>
        <strain evidence="2">Duluth1</strain>
        <tissue evidence="2">Whole animal</tissue>
    </source>
</reference>
<reference evidence="2" key="1">
    <citation type="journal article" date="2019" name="bioRxiv">
        <title>The Genome of the Zebra Mussel, Dreissena polymorpha: A Resource for Invasive Species Research.</title>
        <authorList>
            <person name="McCartney M.A."/>
            <person name="Auch B."/>
            <person name="Kono T."/>
            <person name="Mallez S."/>
            <person name="Zhang Y."/>
            <person name="Obille A."/>
            <person name="Becker A."/>
            <person name="Abrahante J.E."/>
            <person name="Garbe J."/>
            <person name="Badalamenti J.P."/>
            <person name="Herman A."/>
            <person name="Mangelson H."/>
            <person name="Liachko I."/>
            <person name="Sullivan S."/>
            <person name="Sone E.D."/>
            <person name="Koren S."/>
            <person name="Silverstein K.A.T."/>
            <person name="Beckman K.B."/>
            <person name="Gohl D.M."/>
        </authorList>
    </citation>
    <scope>NUCLEOTIDE SEQUENCE</scope>
    <source>
        <strain evidence="2">Duluth1</strain>
        <tissue evidence="2">Whole animal</tissue>
    </source>
</reference>
<accession>A0A9D4MH13</accession>
<protein>
    <submittedName>
        <fullName evidence="2">Uncharacterized protein</fullName>
    </submittedName>
</protein>
<sequence length="64" mass="7225">MDSLDSGVFPLTLLPRQPIRQAFPPGQGMVPEVRELIEKENRQPLVQIKKRKTGDEASDLRVAK</sequence>
<evidence type="ECO:0000313" key="3">
    <source>
        <dbReference type="Proteomes" id="UP000828390"/>
    </source>
</evidence>
<evidence type="ECO:0000256" key="1">
    <source>
        <dbReference type="SAM" id="MobiDB-lite"/>
    </source>
</evidence>
<dbReference type="AlphaFoldDB" id="A0A9D4MH13"/>
<feature type="compositionally biased region" description="Basic and acidic residues" evidence="1">
    <location>
        <begin position="53"/>
        <end position="64"/>
    </location>
</feature>
<organism evidence="2 3">
    <name type="scientific">Dreissena polymorpha</name>
    <name type="common">Zebra mussel</name>
    <name type="synonym">Mytilus polymorpha</name>
    <dbReference type="NCBI Taxonomy" id="45954"/>
    <lineage>
        <taxon>Eukaryota</taxon>
        <taxon>Metazoa</taxon>
        <taxon>Spiralia</taxon>
        <taxon>Lophotrochozoa</taxon>
        <taxon>Mollusca</taxon>
        <taxon>Bivalvia</taxon>
        <taxon>Autobranchia</taxon>
        <taxon>Heteroconchia</taxon>
        <taxon>Euheterodonta</taxon>
        <taxon>Imparidentia</taxon>
        <taxon>Neoheterodontei</taxon>
        <taxon>Myida</taxon>
        <taxon>Dreissenoidea</taxon>
        <taxon>Dreissenidae</taxon>
        <taxon>Dreissena</taxon>
    </lineage>
</organism>
<proteinExistence type="predicted"/>